<evidence type="ECO:0000313" key="1">
    <source>
        <dbReference type="EMBL" id="MBX20959.1"/>
    </source>
</evidence>
<proteinExistence type="predicted"/>
<name>A0A2P2LSJ9_RHIMU</name>
<dbReference type="AlphaFoldDB" id="A0A2P2LSJ9"/>
<accession>A0A2P2LSJ9</accession>
<sequence length="68" mass="8479">MLKQCKFQYKRHRNKYYSSPQMQMPECRSGTQRPFYLFPRLTHANTYHLKEKTQTLELEYEKFKLKQT</sequence>
<organism evidence="1">
    <name type="scientific">Rhizophora mucronata</name>
    <name type="common">Asiatic mangrove</name>
    <dbReference type="NCBI Taxonomy" id="61149"/>
    <lineage>
        <taxon>Eukaryota</taxon>
        <taxon>Viridiplantae</taxon>
        <taxon>Streptophyta</taxon>
        <taxon>Embryophyta</taxon>
        <taxon>Tracheophyta</taxon>
        <taxon>Spermatophyta</taxon>
        <taxon>Magnoliopsida</taxon>
        <taxon>eudicotyledons</taxon>
        <taxon>Gunneridae</taxon>
        <taxon>Pentapetalae</taxon>
        <taxon>rosids</taxon>
        <taxon>fabids</taxon>
        <taxon>Malpighiales</taxon>
        <taxon>Rhizophoraceae</taxon>
        <taxon>Rhizophora</taxon>
    </lineage>
</organism>
<reference evidence="1" key="1">
    <citation type="submission" date="2018-02" db="EMBL/GenBank/DDBJ databases">
        <title>Rhizophora mucronata_Transcriptome.</title>
        <authorList>
            <person name="Meera S.P."/>
            <person name="Sreeshan A."/>
            <person name="Augustine A."/>
        </authorList>
    </citation>
    <scope>NUCLEOTIDE SEQUENCE</scope>
    <source>
        <tissue evidence="1">Leaf</tissue>
    </source>
</reference>
<protein>
    <submittedName>
        <fullName evidence="1">Polyadenylate-binding protein RBP45C</fullName>
    </submittedName>
</protein>
<dbReference type="EMBL" id="GGEC01040475">
    <property type="protein sequence ID" value="MBX20959.1"/>
    <property type="molecule type" value="Transcribed_RNA"/>
</dbReference>